<gene>
    <name evidence="4" type="ORF">SBA1_910057</name>
</gene>
<evidence type="ECO:0000313" key="4">
    <source>
        <dbReference type="EMBL" id="SPF49509.1"/>
    </source>
</evidence>
<evidence type="ECO:0000256" key="1">
    <source>
        <dbReference type="SAM" id="SignalP"/>
    </source>
</evidence>
<reference evidence="5" key="1">
    <citation type="submission" date="2018-02" db="EMBL/GenBank/DDBJ databases">
        <authorList>
            <person name="Hausmann B."/>
        </authorList>
    </citation>
    <scope>NUCLEOTIDE SEQUENCE [LARGE SCALE GENOMIC DNA]</scope>
    <source>
        <strain evidence="5">Peat soil MAG SbA1</strain>
    </source>
</reference>
<organism evidence="4 5">
    <name type="scientific">Candidatus Sulfotelmatobacter kueseliae</name>
    <dbReference type="NCBI Taxonomy" id="2042962"/>
    <lineage>
        <taxon>Bacteria</taxon>
        <taxon>Pseudomonadati</taxon>
        <taxon>Acidobacteriota</taxon>
        <taxon>Terriglobia</taxon>
        <taxon>Terriglobales</taxon>
        <taxon>Candidatus Korobacteraceae</taxon>
        <taxon>Candidatus Sulfotelmatobacter</taxon>
    </lineage>
</organism>
<evidence type="ECO:0000259" key="2">
    <source>
        <dbReference type="Pfam" id="PF11954"/>
    </source>
</evidence>
<dbReference type="Gene3D" id="3.10.450.50">
    <property type="match status" value="1"/>
</dbReference>
<dbReference type="Pfam" id="PF14534">
    <property type="entry name" value="DUF4440"/>
    <property type="match status" value="1"/>
</dbReference>
<dbReference type="Pfam" id="PF11954">
    <property type="entry name" value="DUF3471"/>
    <property type="match status" value="1"/>
</dbReference>
<feature type="chain" id="PRO_5015477197" description="DUF4440 domain-containing protein" evidence="1">
    <location>
        <begin position="25"/>
        <end position="241"/>
    </location>
</feature>
<keyword evidence="1" id="KW-0732">Signal</keyword>
<dbReference type="EMBL" id="OMOD01000190">
    <property type="protein sequence ID" value="SPF49509.1"/>
    <property type="molecule type" value="Genomic_DNA"/>
</dbReference>
<dbReference type="Proteomes" id="UP000238701">
    <property type="component" value="Unassembled WGS sequence"/>
</dbReference>
<dbReference type="InterPro" id="IPR032710">
    <property type="entry name" value="NTF2-like_dom_sf"/>
</dbReference>
<evidence type="ECO:0000313" key="5">
    <source>
        <dbReference type="Proteomes" id="UP000238701"/>
    </source>
</evidence>
<dbReference type="InterPro" id="IPR027843">
    <property type="entry name" value="DUF4440"/>
</dbReference>
<dbReference type="AlphaFoldDB" id="A0A2U3LCN5"/>
<dbReference type="SUPFAM" id="SSF54427">
    <property type="entry name" value="NTF2-like"/>
    <property type="match status" value="1"/>
</dbReference>
<accession>A0A2U3LCN5</accession>
<proteinExistence type="predicted"/>
<evidence type="ECO:0000259" key="3">
    <source>
        <dbReference type="Pfam" id="PF14534"/>
    </source>
</evidence>
<protein>
    <recommendedName>
        <fullName evidence="6">DUF4440 domain-containing protein</fullName>
    </recommendedName>
</protein>
<name>A0A2U3LCN5_9BACT</name>
<evidence type="ECO:0008006" key="6">
    <source>
        <dbReference type="Google" id="ProtNLM"/>
    </source>
</evidence>
<feature type="domain" description="DUF4440" evidence="3">
    <location>
        <begin position="33"/>
        <end position="136"/>
    </location>
</feature>
<feature type="domain" description="Peptidase S12 Pab87-related C-terminal" evidence="2">
    <location>
        <begin position="150"/>
        <end position="227"/>
    </location>
</feature>
<dbReference type="OrthoDB" id="116535at2"/>
<feature type="signal peptide" evidence="1">
    <location>
        <begin position="1"/>
        <end position="24"/>
    </location>
</feature>
<dbReference type="InterPro" id="IPR021860">
    <property type="entry name" value="Peptidase_S12_Pab87-rel_C"/>
</dbReference>
<sequence length="241" mass="27295">MKRMPVRMTIIALLAIAGSTIAQPKPTKLEVELRQVLRERWAALARNDATAFGAFLDDAILMPDNGLIYDKKKLIERARTLKEFSDEPREVRVHGDNNAAVMMYRTTSHVPFAGREITEELRIVETYVKRDGRWLLTARAESEIPNQNRVPARVDPNVLDDYVGEYEVSPGKIVKITREGDRLLEQGPDDPEPEADLPLSANSFFQRGQPGVLTFTRSPDGKVDTYVLWLYDSTITAKKIK</sequence>